<evidence type="ECO:0000313" key="2">
    <source>
        <dbReference type="Proteomes" id="UP001151760"/>
    </source>
</evidence>
<name>A0ABQ5HCV2_9ASTR</name>
<comment type="caution">
    <text evidence="1">The sequence shown here is derived from an EMBL/GenBank/DDBJ whole genome shotgun (WGS) entry which is preliminary data.</text>
</comment>
<gene>
    <name evidence="1" type="ORF">Tco_1067436</name>
</gene>
<dbReference type="Proteomes" id="UP001151760">
    <property type="component" value="Unassembled WGS sequence"/>
</dbReference>
<reference evidence="1" key="1">
    <citation type="journal article" date="2022" name="Int. J. Mol. Sci.">
        <title>Draft Genome of Tanacetum Coccineum: Genomic Comparison of Closely Related Tanacetum-Family Plants.</title>
        <authorList>
            <person name="Yamashiro T."/>
            <person name="Shiraishi A."/>
            <person name="Nakayama K."/>
            <person name="Satake H."/>
        </authorList>
    </citation>
    <scope>NUCLEOTIDE SEQUENCE</scope>
</reference>
<keyword evidence="2" id="KW-1185">Reference proteome</keyword>
<sequence length="197" mass="22163">MWPRISNIIADDNLFNGGSIQEDTPISEESIKRRKTPSVDVQVLGIGGNVNTRLSTGGHDMVPTIVVPVSRIFDRFRNMPLNSLRSDYMSHAGRSSRIRRIKLWWKWRYLVPVESIHSPMLTLNVFNQRHHDNQKTYNTASATLIRTSLDLLLLLWKARIPFEGKGRQGGDGGACKLLGCLLGDVIEVLEVIEVLGC</sequence>
<evidence type="ECO:0000313" key="1">
    <source>
        <dbReference type="EMBL" id="GJT85719.1"/>
    </source>
</evidence>
<proteinExistence type="predicted"/>
<dbReference type="EMBL" id="BQNB010019477">
    <property type="protein sequence ID" value="GJT85719.1"/>
    <property type="molecule type" value="Genomic_DNA"/>
</dbReference>
<protein>
    <submittedName>
        <fullName evidence="1">Uncharacterized protein</fullName>
    </submittedName>
</protein>
<accession>A0ABQ5HCV2</accession>
<reference evidence="1" key="2">
    <citation type="submission" date="2022-01" db="EMBL/GenBank/DDBJ databases">
        <authorList>
            <person name="Yamashiro T."/>
            <person name="Shiraishi A."/>
            <person name="Satake H."/>
            <person name="Nakayama K."/>
        </authorList>
    </citation>
    <scope>NUCLEOTIDE SEQUENCE</scope>
</reference>
<organism evidence="1 2">
    <name type="scientific">Tanacetum coccineum</name>
    <dbReference type="NCBI Taxonomy" id="301880"/>
    <lineage>
        <taxon>Eukaryota</taxon>
        <taxon>Viridiplantae</taxon>
        <taxon>Streptophyta</taxon>
        <taxon>Embryophyta</taxon>
        <taxon>Tracheophyta</taxon>
        <taxon>Spermatophyta</taxon>
        <taxon>Magnoliopsida</taxon>
        <taxon>eudicotyledons</taxon>
        <taxon>Gunneridae</taxon>
        <taxon>Pentapetalae</taxon>
        <taxon>asterids</taxon>
        <taxon>campanulids</taxon>
        <taxon>Asterales</taxon>
        <taxon>Asteraceae</taxon>
        <taxon>Asteroideae</taxon>
        <taxon>Anthemideae</taxon>
        <taxon>Anthemidinae</taxon>
        <taxon>Tanacetum</taxon>
    </lineage>
</organism>